<evidence type="ECO:0000313" key="3">
    <source>
        <dbReference type="Proteomes" id="UP000321901"/>
    </source>
</evidence>
<keyword evidence="1" id="KW-0472">Membrane</keyword>
<sequence>MFWKYLLFEMKLLMLNRKNWLLGIALILFFPLYFSYYSQLDLVDQREEKNEEAENFLQIFDKFPGSVWETEEGKEIRDNLIQQSSLLNMQRLYLINEGYPDGYFGPGPNFHKFFEVGLELNELRLDLHERGNKGVQKEYIVPIDEILQENALFRYHLEHDLTLIKDPFEASNYIPVALSHISGVMFCLLVLFAGSSMLLNDQQHPTVMYGFPISFMQKAVSKVGVHFAQIMLFLCASIWIGGYYVARKTGWGDFRTPVLIYQNADYIAISILRYLFYMLVAFALIALLLLFTFLLINIVTKNLYAAIVIILFVLLSPQILLVTGVESNWLYPLKFIDISSVLSGDAAKEYGIEKLDFKHAYSWLVALNLLVISILYGRNKLMHLRKTETMPLKQLVKNNGANGDGGVL</sequence>
<evidence type="ECO:0008006" key="4">
    <source>
        <dbReference type="Google" id="ProtNLM"/>
    </source>
</evidence>
<proteinExistence type="predicted"/>
<feature type="transmembrane region" description="Helical" evidence="1">
    <location>
        <begin position="173"/>
        <end position="199"/>
    </location>
</feature>
<name>A0A511Z633_9BACL</name>
<dbReference type="OrthoDB" id="2967072at2"/>
<reference evidence="2 3" key="1">
    <citation type="submission" date="2019-07" db="EMBL/GenBank/DDBJ databases">
        <title>Whole genome shotgun sequence of Sporosarcina luteola NBRC 105378.</title>
        <authorList>
            <person name="Hosoyama A."/>
            <person name="Uohara A."/>
            <person name="Ohji S."/>
            <person name="Ichikawa N."/>
        </authorList>
    </citation>
    <scope>NUCLEOTIDE SEQUENCE [LARGE SCALE GENOMIC DNA]</scope>
    <source>
        <strain evidence="2 3">NBRC 105378</strain>
    </source>
</reference>
<organism evidence="2 3">
    <name type="scientific">Sporosarcina luteola</name>
    <dbReference type="NCBI Taxonomy" id="582850"/>
    <lineage>
        <taxon>Bacteria</taxon>
        <taxon>Bacillati</taxon>
        <taxon>Bacillota</taxon>
        <taxon>Bacilli</taxon>
        <taxon>Bacillales</taxon>
        <taxon>Caryophanaceae</taxon>
        <taxon>Sporosarcina</taxon>
    </lineage>
</organism>
<gene>
    <name evidence="2" type="ORF">SLU01_12020</name>
</gene>
<dbReference type="RefSeq" id="WP_147056298.1">
    <property type="nucleotide sequence ID" value="NZ_BJYL01000015.1"/>
</dbReference>
<feature type="transmembrane region" description="Helical" evidence="1">
    <location>
        <begin position="303"/>
        <end position="325"/>
    </location>
</feature>
<dbReference type="AlphaFoldDB" id="A0A511Z633"/>
<keyword evidence="1" id="KW-1133">Transmembrane helix</keyword>
<keyword evidence="1" id="KW-0812">Transmembrane</keyword>
<accession>A0A511Z633</accession>
<feature type="transmembrane region" description="Helical" evidence="1">
    <location>
        <begin position="20"/>
        <end position="37"/>
    </location>
</feature>
<keyword evidence="3" id="KW-1185">Reference proteome</keyword>
<evidence type="ECO:0000256" key="1">
    <source>
        <dbReference type="SAM" id="Phobius"/>
    </source>
</evidence>
<evidence type="ECO:0000313" key="2">
    <source>
        <dbReference type="EMBL" id="GEN82890.1"/>
    </source>
</evidence>
<feature type="transmembrane region" description="Helical" evidence="1">
    <location>
        <begin position="360"/>
        <end position="377"/>
    </location>
</feature>
<dbReference type="Proteomes" id="UP000321901">
    <property type="component" value="Unassembled WGS sequence"/>
</dbReference>
<comment type="caution">
    <text evidence="2">The sequence shown here is derived from an EMBL/GenBank/DDBJ whole genome shotgun (WGS) entry which is preliminary data.</text>
</comment>
<feature type="transmembrane region" description="Helical" evidence="1">
    <location>
        <begin position="266"/>
        <end position="296"/>
    </location>
</feature>
<protein>
    <recommendedName>
        <fullName evidence="4">ABC transporter permease</fullName>
    </recommendedName>
</protein>
<dbReference type="EMBL" id="BJYL01000015">
    <property type="protein sequence ID" value="GEN82890.1"/>
    <property type="molecule type" value="Genomic_DNA"/>
</dbReference>
<feature type="transmembrane region" description="Helical" evidence="1">
    <location>
        <begin position="223"/>
        <end position="246"/>
    </location>
</feature>